<reference evidence="5 6" key="1">
    <citation type="submission" date="2024-06" db="EMBL/GenBank/DDBJ databases">
        <title>Genomic Encyclopedia of Type Strains, Phase IV (KMG-IV): sequencing the most valuable type-strain genomes for metagenomic binning, comparative biology and taxonomic classification.</title>
        <authorList>
            <person name="Goeker M."/>
        </authorList>
    </citation>
    <scope>NUCLEOTIDE SEQUENCE [LARGE SCALE GENOMIC DNA]</scope>
    <source>
        <strain evidence="5 6">DSM 29492</strain>
    </source>
</reference>
<dbReference type="InterPro" id="IPR003593">
    <property type="entry name" value="AAA+_ATPase"/>
</dbReference>
<keyword evidence="2" id="KW-0547">Nucleotide-binding</keyword>
<evidence type="ECO:0000313" key="6">
    <source>
        <dbReference type="Proteomes" id="UP001549106"/>
    </source>
</evidence>
<keyword evidence="6" id="KW-1185">Reference proteome</keyword>
<comment type="caution">
    <text evidence="5">The sequence shown here is derived from an EMBL/GenBank/DDBJ whole genome shotgun (WGS) entry which is preliminary data.</text>
</comment>
<evidence type="ECO:0000259" key="4">
    <source>
        <dbReference type="PROSITE" id="PS50893"/>
    </source>
</evidence>
<dbReference type="EMBL" id="JBEPMJ010000010">
    <property type="protein sequence ID" value="MET3750435.1"/>
    <property type="molecule type" value="Genomic_DNA"/>
</dbReference>
<evidence type="ECO:0000313" key="5">
    <source>
        <dbReference type="EMBL" id="MET3750435.1"/>
    </source>
</evidence>
<evidence type="ECO:0000256" key="1">
    <source>
        <dbReference type="ARBA" id="ARBA00022448"/>
    </source>
</evidence>
<dbReference type="Proteomes" id="UP001549106">
    <property type="component" value="Unassembled WGS sequence"/>
</dbReference>
<dbReference type="GO" id="GO:0005524">
    <property type="term" value="F:ATP binding"/>
    <property type="evidence" value="ECO:0007669"/>
    <property type="project" value="UniProtKB-KW"/>
</dbReference>
<organism evidence="5 6">
    <name type="scientific">Blautia caecimuris</name>
    <dbReference type="NCBI Taxonomy" id="1796615"/>
    <lineage>
        <taxon>Bacteria</taxon>
        <taxon>Bacillati</taxon>
        <taxon>Bacillota</taxon>
        <taxon>Clostridia</taxon>
        <taxon>Lachnospirales</taxon>
        <taxon>Lachnospiraceae</taxon>
        <taxon>Blautia</taxon>
    </lineage>
</organism>
<dbReference type="InterPro" id="IPR051782">
    <property type="entry name" value="ABC_Transporter_VariousFunc"/>
</dbReference>
<dbReference type="InterPro" id="IPR027417">
    <property type="entry name" value="P-loop_NTPase"/>
</dbReference>
<dbReference type="SMART" id="SM00382">
    <property type="entry name" value="AAA"/>
    <property type="match status" value="1"/>
</dbReference>
<keyword evidence="3 5" id="KW-0067">ATP-binding</keyword>
<dbReference type="PROSITE" id="PS50893">
    <property type="entry name" value="ABC_TRANSPORTER_2"/>
    <property type="match status" value="1"/>
</dbReference>
<dbReference type="InterPro" id="IPR003439">
    <property type="entry name" value="ABC_transporter-like_ATP-bd"/>
</dbReference>
<name>A0ABV2M1V1_9FIRM</name>
<dbReference type="Pfam" id="PF00005">
    <property type="entry name" value="ABC_tran"/>
    <property type="match status" value="1"/>
</dbReference>
<dbReference type="PANTHER" id="PTHR42939">
    <property type="entry name" value="ABC TRANSPORTER ATP-BINDING PROTEIN ALBC-RELATED"/>
    <property type="match status" value="1"/>
</dbReference>
<dbReference type="Gene3D" id="3.40.50.300">
    <property type="entry name" value="P-loop containing nucleotide triphosphate hydrolases"/>
    <property type="match status" value="1"/>
</dbReference>
<feature type="domain" description="ABC transporter" evidence="4">
    <location>
        <begin position="3"/>
        <end position="227"/>
    </location>
</feature>
<dbReference type="PANTHER" id="PTHR42939:SF3">
    <property type="entry name" value="ABC TRANSPORTER ATP-BINDING COMPONENT"/>
    <property type="match status" value="1"/>
</dbReference>
<dbReference type="CDD" id="cd03230">
    <property type="entry name" value="ABC_DR_subfamily_A"/>
    <property type="match status" value="1"/>
</dbReference>
<protein>
    <submittedName>
        <fullName evidence="5">ABC-2 type transport system ATP-binding protein</fullName>
    </submittedName>
</protein>
<gene>
    <name evidence="5" type="ORF">ABID24_001684</name>
</gene>
<sequence>MLAELDQVKKQYKDFTLDCSMKIQEDCVTGLIGANGAGKSTTFKMLLGLVRPDSGEIRIFGKNRKDLSENDRREIGTVLSDSFFSGYLTVAQLMSFMGDFYPGFQKKEFEKQCGRFQLPVDKKIKEFSTGMKAKLKILFAISVNARFLILDEPTAGLDVMSRETILDLLREYMEVPGRGVLISSHISSDLEQFCDEIYMIDRGKIVMQEETDRILGNYGVLKLDDRSFASLDKKYLLRIRKEAFGYSCLTDQRQFYQENYPDLTVERGTVDQVLTMMTKGEAL</sequence>
<proteinExistence type="predicted"/>
<evidence type="ECO:0000256" key="3">
    <source>
        <dbReference type="ARBA" id="ARBA00022840"/>
    </source>
</evidence>
<dbReference type="SUPFAM" id="SSF52540">
    <property type="entry name" value="P-loop containing nucleoside triphosphate hydrolases"/>
    <property type="match status" value="1"/>
</dbReference>
<evidence type="ECO:0000256" key="2">
    <source>
        <dbReference type="ARBA" id="ARBA00022741"/>
    </source>
</evidence>
<dbReference type="RefSeq" id="WP_257464519.1">
    <property type="nucleotide sequence ID" value="NZ_BAABXP010000003.1"/>
</dbReference>
<keyword evidence="1" id="KW-0813">Transport</keyword>
<accession>A0ABV2M1V1</accession>